<organism evidence="2 3">
    <name type="scientific">Pacificitalea manganoxidans</name>
    <dbReference type="NCBI Taxonomy" id="1411902"/>
    <lineage>
        <taxon>Bacteria</taxon>
        <taxon>Pseudomonadati</taxon>
        <taxon>Pseudomonadota</taxon>
        <taxon>Alphaproteobacteria</taxon>
        <taxon>Rhodobacterales</taxon>
        <taxon>Paracoccaceae</taxon>
        <taxon>Pacificitalea</taxon>
    </lineage>
</organism>
<evidence type="ECO:0000313" key="3">
    <source>
        <dbReference type="Proteomes" id="UP000219050"/>
    </source>
</evidence>
<feature type="compositionally biased region" description="Basic and acidic residues" evidence="1">
    <location>
        <begin position="1"/>
        <end position="13"/>
    </location>
</feature>
<dbReference type="AlphaFoldDB" id="A0A291M0Q1"/>
<dbReference type="Proteomes" id="UP000219050">
    <property type="component" value="Chromosome"/>
</dbReference>
<dbReference type="EMBL" id="CP021404">
    <property type="protein sequence ID" value="ATI42358.1"/>
    <property type="molecule type" value="Genomic_DNA"/>
</dbReference>
<protein>
    <submittedName>
        <fullName evidence="2">Uncharacterized protein</fullName>
    </submittedName>
</protein>
<feature type="region of interest" description="Disordered" evidence="1">
    <location>
        <begin position="1"/>
        <end position="35"/>
    </location>
</feature>
<gene>
    <name evidence="2" type="ORF">CBW24_10285</name>
</gene>
<dbReference type="RefSeq" id="WP_088661713.1">
    <property type="nucleotide sequence ID" value="NZ_CP021404.1"/>
</dbReference>
<name>A0A291M0Q1_9RHOB</name>
<dbReference type="KEGG" id="cmag:CBW24_10285"/>
<accession>A0A291M0Q1</accession>
<proteinExistence type="predicted"/>
<feature type="compositionally biased region" description="Polar residues" evidence="1">
    <location>
        <begin position="26"/>
        <end position="35"/>
    </location>
</feature>
<evidence type="ECO:0000256" key="1">
    <source>
        <dbReference type="SAM" id="MobiDB-lite"/>
    </source>
</evidence>
<keyword evidence="3" id="KW-1185">Reference proteome</keyword>
<reference evidence="2 3" key="1">
    <citation type="submission" date="2017-05" db="EMBL/GenBank/DDBJ databases">
        <title>Comparative genomic and metabolic analysis of manganese-oxidizing mechanisms in Celeribater manganoxidans DY25T: its adaption to the environment of polymetallic nodule.</title>
        <authorList>
            <person name="Wang X."/>
        </authorList>
    </citation>
    <scope>NUCLEOTIDE SEQUENCE [LARGE SCALE GENOMIC DNA]</scope>
    <source>
        <strain evidence="2 3">DY25</strain>
    </source>
</reference>
<evidence type="ECO:0000313" key="2">
    <source>
        <dbReference type="EMBL" id="ATI42358.1"/>
    </source>
</evidence>
<sequence>MPKDFATTRREAALDAQPGADDPAPEQSTAEPVQDETQLLLWQVPDHETAAPDNALISDWASI</sequence>